<evidence type="ECO:0000256" key="2">
    <source>
        <dbReference type="ARBA" id="ARBA00022729"/>
    </source>
</evidence>
<keyword evidence="3 5" id="KW-0472">Membrane</keyword>
<evidence type="ECO:0000313" key="9">
    <source>
        <dbReference type="Proteomes" id="UP000263098"/>
    </source>
</evidence>
<evidence type="ECO:0000259" key="7">
    <source>
        <dbReference type="SMART" id="SM00965"/>
    </source>
</evidence>
<dbReference type="GO" id="GO:0015344">
    <property type="term" value="F:siderophore uptake transmembrane transporter activity"/>
    <property type="evidence" value="ECO:0007669"/>
    <property type="project" value="TreeGrafter"/>
</dbReference>
<evidence type="ECO:0000256" key="1">
    <source>
        <dbReference type="ARBA" id="ARBA00022448"/>
    </source>
</evidence>
<dbReference type="SUPFAM" id="SSF49464">
    <property type="entry name" value="Carboxypeptidase regulatory domain-like"/>
    <property type="match status" value="1"/>
</dbReference>
<feature type="signal peptide" evidence="6">
    <location>
        <begin position="1"/>
        <end position="24"/>
    </location>
</feature>
<dbReference type="Pfam" id="PF13715">
    <property type="entry name" value="CarbopepD_reg_2"/>
    <property type="match status" value="1"/>
</dbReference>
<dbReference type="Gene3D" id="2.60.40.1120">
    <property type="entry name" value="Carboxypeptidase-like, regulatory domain"/>
    <property type="match status" value="1"/>
</dbReference>
<dbReference type="SMART" id="SM00965">
    <property type="entry name" value="STN"/>
    <property type="match status" value="1"/>
</dbReference>
<comment type="caution">
    <text evidence="8">The sequence shown here is derived from an EMBL/GenBank/DDBJ whole genome shotgun (WGS) entry which is preliminary data.</text>
</comment>
<dbReference type="GO" id="GO:0009279">
    <property type="term" value="C:cell outer membrane"/>
    <property type="evidence" value="ECO:0007669"/>
    <property type="project" value="UniProtKB-SubCell"/>
</dbReference>
<dbReference type="Proteomes" id="UP000263098">
    <property type="component" value="Unassembled WGS sequence"/>
</dbReference>
<gene>
    <name evidence="8" type="ORF">DHW31_01300</name>
</gene>
<dbReference type="GO" id="GO:0044718">
    <property type="term" value="P:siderophore transmembrane transport"/>
    <property type="evidence" value="ECO:0007669"/>
    <property type="project" value="TreeGrafter"/>
</dbReference>
<sequence>MKFCKLKTFLLTILFASISTGILAQTNKLSIHKKETPIIQVLNELEKKSNYVFFFSDDVKTELTRRVTISATEKPLKQILDEILNRTTLTYKINDRQVTINRRDEKMPAKQNRVAKNVRFKGSVKDAENSMPLMNVNIYIPELGIGTSTDENGLFSIVLPTGNYSCRMSYIGYGTHTEKINIRQETQQEFMLQSDTKLDEVVVLANKKDENVSRTNMGVEKLTMNEIKRMPALMGEVDVIKAIQLLPGVQATAEGGSGYSVRGGSADQNLIVLDNATVYNASHMFGFFSVFNNDVVDNVELYKGDLPMKYGGRLSSLLDVQLKDTYTDKLKGSGGIGLISSRLMLEGSMGERTNWMVGGRRS</sequence>
<dbReference type="AlphaFoldDB" id="A0A3D2SAW7"/>
<evidence type="ECO:0000313" key="8">
    <source>
        <dbReference type="EMBL" id="HCK23415.1"/>
    </source>
</evidence>
<name>A0A3D2SAW7_9BACE</name>
<comment type="similarity">
    <text evidence="5">Belongs to the TonB-dependent receptor family.</text>
</comment>
<dbReference type="SUPFAM" id="SSF56935">
    <property type="entry name" value="Porins"/>
    <property type="match status" value="1"/>
</dbReference>
<dbReference type="InterPro" id="IPR012910">
    <property type="entry name" value="Plug_dom"/>
</dbReference>
<dbReference type="Gene3D" id="3.55.50.30">
    <property type="match status" value="1"/>
</dbReference>
<keyword evidence="1 5" id="KW-0813">Transport</keyword>
<dbReference type="PANTHER" id="PTHR30069:SF29">
    <property type="entry name" value="HEMOGLOBIN AND HEMOGLOBIN-HAPTOGLOBIN-BINDING PROTEIN 1-RELATED"/>
    <property type="match status" value="1"/>
</dbReference>
<keyword evidence="2 6" id="KW-0732">Signal</keyword>
<comment type="subcellular location">
    <subcellularLocation>
        <location evidence="5">Cell outer membrane</location>
        <topology evidence="5">Multi-pass membrane protein</topology>
    </subcellularLocation>
</comment>
<feature type="chain" id="PRO_5017782330" description="Secretin/TonB short N-terminal domain-containing protein" evidence="6">
    <location>
        <begin position="25"/>
        <end position="362"/>
    </location>
</feature>
<dbReference type="PANTHER" id="PTHR30069">
    <property type="entry name" value="TONB-DEPENDENT OUTER MEMBRANE RECEPTOR"/>
    <property type="match status" value="1"/>
</dbReference>
<keyword evidence="4 5" id="KW-0998">Cell outer membrane</keyword>
<dbReference type="EMBL" id="DPVG01000045">
    <property type="protein sequence ID" value="HCK23415.1"/>
    <property type="molecule type" value="Genomic_DNA"/>
</dbReference>
<dbReference type="InterPro" id="IPR037066">
    <property type="entry name" value="Plug_dom_sf"/>
</dbReference>
<protein>
    <recommendedName>
        <fullName evidence="7">Secretin/TonB short N-terminal domain-containing protein</fullName>
    </recommendedName>
</protein>
<evidence type="ECO:0000256" key="5">
    <source>
        <dbReference type="PROSITE-ProRule" id="PRU01360"/>
    </source>
</evidence>
<dbReference type="InterPro" id="IPR039426">
    <property type="entry name" value="TonB-dep_rcpt-like"/>
</dbReference>
<evidence type="ECO:0000256" key="4">
    <source>
        <dbReference type="ARBA" id="ARBA00023237"/>
    </source>
</evidence>
<evidence type="ECO:0000256" key="6">
    <source>
        <dbReference type="SAM" id="SignalP"/>
    </source>
</evidence>
<dbReference type="Gene3D" id="2.170.130.10">
    <property type="entry name" value="TonB-dependent receptor, plug domain"/>
    <property type="match status" value="1"/>
</dbReference>
<keyword evidence="5" id="KW-0812">Transmembrane</keyword>
<proteinExistence type="inferred from homology"/>
<accession>A0A3D2SAW7</accession>
<feature type="non-terminal residue" evidence="8">
    <location>
        <position position="362"/>
    </location>
</feature>
<reference evidence="8 9" key="1">
    <citation type="journal article" date="2018" name="Nat. Biotechnol.">
        <title>A standardized bacterial taxonomy based on genome phylogeny substantially revises the tree of life.</title>
        <authorList>
            <person name="Parks D.H."/>
            <person name="Chuvochina M."/>
            <person name="Waite D.W."/>
            <person name="Rinke C."/>
            <person name="Skarshewski A."/>
            <person name="Chaumeil P.A."/>
            <person name="Hugenholtz P."/>
        </authorList>
    </citation>
    <scope>NUCLEOTIDE SEQUENCE [LARGE SCALE GENOMIC DNA]</scope>
    <source>
        <strain evidence="8">UBA9667</strain>
    </source>
</reference>
<organism evidence="8 9">
    <name type="scientific">Bacteroides graminisolvens</name>
    <dbReference type="NCBI Taxonomy" id="477666"/>
    <lineage>
        <taxon>Bacteria</taxon>
        <taxon>Pseudomonadati</taxon>
        <taxon>Bacteroidota</taxon>
        <taxon>Bacteroidia</taxon>
        <taxon>Bacteroidales</taxon>
        <taxon>Bacteroidaceae</taxon>
        <taxon>Bacteroides</taxon>
    </lineage>
</organism>
<evidence type="ECO:0000256" key="3">
    <source>
        <dbReference type="ARBA" id="ARBA00023136"/>
    </source>
</evidence>
<dbReference type="PROSITE" id="PS52016">
    <property type="entry name" value="TONB_DEPENDENT_REC_3"/>
    <property type="match status" value="1"/>
</dbReference>
<dbReference type="Pfam" id="PF07715">
    <property type="entry name" value="Plug"/>
    <property type="match status" value="1"/>
</dbReference>
<dbReference type="InterPro" id="IPR011662">
    <property type="entry name" value="Secretin/TonB_short_N"/>
</dbReference>
<dbReference type="InterPro" id="IPR008969">
    <property type="entry name" value="CarboxyPept-like_regulatory"/>
</dbReference>
<keyword evidence="5" id="KW-1134">Transmembrane beta strand</keyword>
<feature type="domain" description="Secretin/TonB short N-terminal" evidence="7">
    <location>
        <begin position="51"/>
        <end position="103"/>
    </location>
</feature>